<feature type="domain" description="DUF6824" evidence="2">
    <location>
        <begin position="11"/>
        <end position="95"/>
    </location>
</feature>
<dbReference type="KEGG" id="fcy:FRACYDRAFT_271819"/>
<reference evidence="3 4" key="1">
    <citation type="submission" date="2016-09" db="EMBL/GenBank/DDBJ databases">
        <title>Extensive genetic diversity and differential bi-allelic expression allows diatom success in the polar Southern Ocean.</title>
        <authorList>
            <consortium name="DOE Joint Genome Institute"/>
            <person name="Mock T."/>
            <person name="Otillar R.P."/>
            <person name="Strauss J."/>
            <person name="Dupont C."/>
            <person name="Frickenhaus S."/>
            <person name="Maumus F."/>
            <person name="Mcmullan M."/>
            <person name="Sanges R."/>
            <person name="Schmutz J."/>
            <person name="Toseland A."/>
            <person name="Valas R."/>
            <person name="Veluchamy A."/>
            <person name="Ward B.J."/>
            <person name="Allen A."/>
            <person name="Barry K."/>
            <person name="Falciatore A."/>
            <person name="Ferrante M."/>
            <person name="Fortunato A.E."/>
            <person name="Gloeckner G."/>
            <person name="Gruber A."/>
            <person name="Hipkin R."/>
            <person name="Janech M."/>
            <person name="Kroth P."/>
            <person name="Leese F."/>
            <person name="Lindquist E."/>
            <person name="Lyon B.R."/>
            <person name="Martin J."/>
            <person name="Mayer C."/>
            <person name="Parker M."/>
            <person name="Quesneville H."/>
            <person name="Raymond J."/>
            <person name="Uhlig C."/>
            <person name="Valentin K.U."/>
            <person name="Worden A.Z."/>
            <person name="Armbrust E.V."/>
            <person name="Bowler C."/>
            <person name="Green B."/>
            <person name="Moulton V."/>
            <person name="Van Oosterhout C."/>
            <person name="Grigoriev I."/>
        </authorList>
    </citation>
    <scope>NUCLEOTIDE SEQUENCE [LARGE SCALE GENOMIC DNA]</scope>
    <source>
        <strain evidence="3 4">CCMP1102</strain>
    </source>
</reference>
<organism evidence="3 4">
    <name type="scientific">Fragilariopsis cylindrus CCMP1102</name>
    <dbReference type="NCBI Taxonomy" id="635003"/>
    <lineage>
        <taxon>Eukaryota</taxon>
        <taxon>Sar</taxon>
        <taxon>Stramenopiles</taxon>
        <taxon>Ochrophyta</taxon>
        <taxon>Bacillariophyta</taxon>
        <taxon>Bacillariophyceae</taxon>
        <taxon>Bacillariophycidae</taxon>
        <taxon>Bacillariales</taxon>
        <taxon>Bacillariaceae</taxon>
        <taxon>Fragilariopsis</taxon>
    </lineage>
</organism>
<evidence type="ECO:0000313" key="3">
    <source>
        <dbReference type="EMBL" id="OEU08006.1"/>
    </source>
</evidence>
<dbReference type="OrthoDB" id="45957at2759"/>
<dbReference type="AlphaFoldDB" id="A0A1E7EQD5"/>
<dbReference type="Proteomes" id="UP000095751">
    <property type="component" value="Unassembled WGS sequence"/>
</dbReference>
<dbReference type="Pfam" id="PF20710">
    <property type="entry name" value="DUF6824"/>
    <property type="match status" value="1"/>
</dbReference>
<feature type="region of interest" description="Disordered" evidence="1">
    <location>
        <begin position="174"/>
        <end position="193"/>
    </location>
</feature>
<accession>A0A1E7EQD5</accession>
<feature type="compositionally biased region" description="Acidic residues" evidence="1">
    <location>
        <begin position="183"/>
        <end position="193"/>
    </location>
</feature>
<protein>
    <recommendedName>
        <fullName evidence="2">DUF6824 domain-containing protein</fullName>
    </recommendedName>
</protein>
<name>A0A1E7EQD5_9STRA</name>
<evidence type="ECO:0000259" key="2">
    <source>
        <dbReference type="Pfam" id="PF20710"/>
    </source>
</evidence>
<evidence type="ECO:0000313" key="4">
    <source>
        <dbReference type="Proteomes" id="UP000095751"/>
    </source>
</evidence>
<dbReference type="InterPro" id="IPR049227">
    <property type="entry name" value="DUF6824"/>
</dbReference>
<gene>
    <name evidence="3" type="ORF">FRACYDRAFT_271819</name>
</gene>
<keyword evidence="4" id="KW-1185">Reference proteome</keyword>
<dbReference type="InParanoid" id="A0A1E7EQD5"/>
<evidence type="ECO:0000256" key="1">
    <source>
        <dbReference type="SAM" id="MobiDB-lite"/>
    </source>
</evidence>
<sequence>MISNKEINPNDVLCGRGGLTNSHMGNQSFRGVVAEYQLVYLTARKSEKKGIAQKIVARIKENGGQFLQRSANNSDAWSISSDKRAVEKTSQALREGLDVKHKTVRPRNKWIRKRDITTREQGSSTNNQDNLVQGIVIDSPKVNEIHQEDLPDLAPESSTIHSFEPIFAFSPHTRMAPPGTISENDECDTVLSV</sequence>
<proteinExistence type="predicted"/>
<dbReference type="EMBL" id="KV784382">
    <property type="protein sequence ID" value="OEU08006.1"/>
    <property type="molecule type" value="Genomic_DNA"/>
</dbReference>